<sequence>MIALLGAQGKRGDFKDMWEMDQLRVPSSILPPPSSCYHHHRQQQQQQQQQQYMRDSVSKAPPQPSNQTKPSPQRPFASPKPPPPFPTSASPTSVP</sequence>
<accession>A0A4U0TLI2</accession>
<organism evidence="2 3">
    <name type="scientific">Salinomyces thailandicus</name>
    <dbReference type="NCBI Taxonomy" id="706561"/>
    <lineage>
        <taxon>Eukaryota</taxon>
        <taxon>Fungi</taxon>
        <taxon>Dikarya</taxon>
        <taxon>Ascomycota</taxon>
        <taxon>Pezizomycotina</taxon>
        <taxon>Dothideomycetes</taxon>
        <taxon>Dothideomycetidae</taxon>
        <taxon>Mycosphaerellales</taxon>
        <taxon>Teratosphaeriaceae</taxon>
        <taxon>Salinomyces</taxon>
    </lineage>
</organism>
<dbReference type="AlphaFoldDB" id="A0A4U0TLI2"/>
<name>A0A4U0TLI2_9PEZI</name>
<reference evidence="2 3" key="1">
    <citation type="submission" date="2017-03" db="EMBL/GenBank/DDBJ databases">
        <title>Genomes of endolithic fungi from Antarctica.</title>
        <authorList>
            <person name="Coleine C."/>
            <person name="Masonjones S."/>
            <person name="Stajich J.E."/>
        </authorList>
    </citation>
    <scope>NUCLEOTIDE SEQUENCE [LARGE SCALE GENOMIC DNA]</scope>
    <source>
        <strain evidence="2 3">CCFEE 6315</strain>
    </source>
</reference>
<dbReference type="Proteomes" id="UP000308549">
    <property type="component" value="Unassembled WGS sequence"/>
</dbReference>
<evidence type="ECO:0000313" key="3">
    <source>
        <dbReference type="Proteomes" id="UP000308549"/>
    </source>
</evidence>
<dbReference type="EMBL" id="NAJL01000073">
    <property type="protein sequence ID" value="TKA22505.1"/>
    <property type="molecule type" value="Genomic_DNA"/>
</dbReference>
<proteinExistence type="predicted"/>
<protein>
    <submittedName>
        <fullName evidence="2">Uncharacterized protein</fullName>
    </submittedName>
</protein>
<feature type="region of interest" description="Disordered" evidence="1">
    <location>
        <begin position="26"/>
        <end position="95"/>
    </location>
</feature>
<comment type="caution">
    <text evidence="2">The sequence shown here is derived from an EMBL/GenBank/DDBJ whole genome shotgun (WGS) entry which is preliminary data.</text>
</comment>
<keyword evidence="3" id="KW-1185">Reference proteome</keyword>
<gene>
    <name evidence="2" type="ORF">B0A50_07971</name>
</gene>
<evidence type="ECO:0000256" key="1">
    <source>
        <dbReference type="SAM" id="MobiDB-lite"/>
    </source>
</evidence>
<evidence type="ECO:0000313" key="2">
    <source>
        <dbReference type="EMBL" id="TKA22505.1"/>
    </source>
</evidence>